<dbReference type="PROSITE" id="PS50893">
    <property type="entry name" value="ABC_TRANSPORTER_2"/>
    <property type="match status" value="2"/>
</dbReference>
<accession>A0A160PSR4</accession>
<evidence type="ECO:0000313" key="7">
    <source>
        <dbReference type="Proteomes" id="UP000218244"/>
    </source>
</evidence>
<dbReference type="InterPro" id="IPR003593">
    <property type="entry name" value="AAA+_ATPase"/>
</dbReference>
<dbReference type="SUPFAM" id="SSF52540">
    <property type="entry name" value="P-loop containing nucleoside triphosphate hydrolases"/>
    <property type="match status" value="2"/>
</dbReference>
<keyword evidence="7" id="KW-1185">Reference proteome</keyword>
<dbReference type="InterPro" id="IPR050095">
    <property type="entry name" value="ECF_ABC_transporter_ATP-bd"/>
</dbReference>
<dbReference type="PROSITE" id="PS00211">
    <property type="entry name" value="ABC_TRANSPORTER_1"/>
    <property type="match status" value="2"/>
</dbReference>
<organism evidence="6 7">
    <name type="scientific">Corynebacterium suranareeae</name>
    <dbReference type="NCBI Taxonomy" id="2506452"/>
    <lineage>
        <taxon>Bacteria</taxon>
        <taxon>Bacillati</taxon>
        <taxon>Actinomycetota</taxon>
        <taxon>Actinomycetes</taxon>
        <taxon>Mycobacteriales</taxon>
        <taxon>Corynebacteriaceae</taxon>
        <taxon>Corynebacterium</taxon>
    </lineage>
</organism>
<dbReference type="GO" id="GO:0042626">
    <property type="term" value="F:ATPase-coupled transmembrane transporter activity"/>
    <property type="evidence" value="ECO:0007669"/>
    <property type="project" value="TreeGrafter"/>
</dbReference>
<dbReference type="KEGG" id="csur:N24_1198"/>
<dbReference type="Gene3D" id="3.40.50.300">
    <property type="entry name" value="P-loop containing nucleotide triphosphate hydrolases"/>
    <property type="match status" value="2"/>
</dbReference>
<keyword evidence="3" id="KW-0547">Nucleotide-binding</keyword>
<dbReference type="CDD" id="cd03225">
    <property type="entry name" value="ABC_cobalt_CbiO_domain1"/>
    <property type="match status" value="2"/>
</dbReference>
<dbReference type="InterPro" id="IPR003439">
    <property type="entry name" value="ABC_transporter-like_ATP-bd"/>
</dbReference>
<keyword evidence="4 6" id="KW-0067">ATP-binding</keyword>
<evidence type="ECO:0000313" key="6">
    <source>
        <dbReference type="EMBL" id="BAU95460.1"/>
    </source>
</evidence>
<protein>
    <submittedName>
        <fullName evidence="6">ABC transporter ATP-binding protein</fullName>
    </submittedName>
</protein>
<evidence type="ECO:0000259" key="5">
    <source>
        <dbReference type="PROSITE" id="PS50893"/>
    </source>
</evidence>
<reference evidence="6 7" key="1">
    <citation type="submission" date="2016-02" db="EMBL/GenBank/DDBJ databases">
        <title>Corynebacterium glutamicum N24 whole genome sequencing project.</title>
        <authorList>
            <person name="Matsutani M."/>
            <person name="Nangtapong N."/>
            <person name="Yakushi T."/>
            <person name="Matsushita K."/>
        </authorList>
    </citation>
    <scope>NUCLEOTIDE SEQUENCE [LARGE SCALE GENOMIC DNA]</scope>
    <source>
        <strain evidence="6 7">N24</strain>
    </source>
</reference>
<dbReference type="EMBL" id="AP017369">
    <property type="protein sequence ID" value="BAU95460.1"/>
    <property type="molecule type" value="Genomic_DNA"/>
</dbReference>
<dbReference type="Pfam" id="PF00005">
    <property type="entry name" value="ABC_tran"/>
    <property type="match status" value="2"/>
</dbReference>
<evidence type="ECO:0000256" key="1">
    <source>
        <dbReference type="ARBA" id="ARBA00005417"/>
    </source>
</evidence>
<dbReference type="GO" id="GO:0005524">
    <property type="term" value="F:ATP binding"/>
    <property type="evidence" value="ECO:0007669"/>
    <property type="project" value="UniProtKB-KW"/>
</dbReference>
<dbReference type="PANTHER" id="PTHR43553:SF24">
    <property type="entry name" value="ENERGY-COUPLING FACTOR TRANSPORTER ATP-BINDING PROTEIN ECFA1"/>
    <property type="match status" value="1"/>
</dbReference>
<dbReference type="Proteomes" id="UP000218244">
    <property type="component" value="Chromosome"/>
</dbReference>
<dbReference type="SMART" id="SM00382">
    <property type="entry name" value="AAA"/>
    <property type="match status" value="2"/>
</dbReference>
<gene>
    <name evidence="6" type="ORF">N24_1198</name>
</gene>
<sequence length="446" mass="48312">MTTTLGTRVVARNFGYRHASRQNPALENVNFEVKPGERILLTGASGAGKSTLLAALAGVLGGSDEGISMGELLVDAPSIGLVLQDPDSQVIASRIGDDVAFGCENLQIPRKEIWPRVERALKLVGLDLPLNHPTKYLSGGQKQRLALAGVIAMGARLILLDEPTANLDPQGQRDVVAAVDRVVAETGATLIVVEHRHELWLNTIDRIISISDGRDIQPEQLQRVGRLPKAQPSKSNPILWAQDLLCTWGGMRCFEVPEGASTVITGPNGAGKSTLALTMGGLIPPKSGQLELSEGLRKGLKNPPHKWRSAELAARIGTVFQDPEHQFVARTVRDELEIGPKIMKVDAGDRIEELLDRLRLRHLEHANPFTLSGGEKRRLSVATALVAAPKLLILDEPTFGQDPETFTELVLLLRELTETGISVVSVTHDPDFIAALGDHHIEVTTR</sequence>
<dbReference type="InterPro" id="IPR027417">
    <property type="entry name" value="P-loop_NTPase"/>
</dbReference>
<dbReference type="GO" id="GO:0016887">
    <property type="term" value="F:ATP hydrolysis activity"/>
    <property type="evidence" value="ECO:0007669"/>
    <property type="project" value="InterPro"/>
</dbReference>
<proteinExistence type="inferred from homology"/>
<dbReference type="AlphaFoldDB" id="A0A160PSR4"/>
<dbReference type="PANTHER" id="PTHR43553">
    <property type="entry name" value="HEAVY METAL TRANSPORTER"/>
    <property type="match status" value="1"/>
</dbReference>
<dbReference type="InterPro" id="IPR015856">
    <property type="entry name" value="ABC_transpr_CbiO/EcfA_su"/>
</dbReference>
<evidence type="ECO:0000256" key="2">
    <source>
        <dbReference type="ARBA" id="ARBA00022448"/>
    </source>
</evidence>
<evidence type="ECO:0000256" key="3">
    <source>
        <dbReference type="ARBA" id="ARBA00022741"/>
    </source>
</evidence>
<comment type="similarity">
    <text evidence="1">Belongs to the ABC transporter superfamily.</text>
</comment>
<feature type="domain" description="ABC transporter" evidence="5">
    <location>
        <begin position="9"/>
        <end position="237"/>
    </location>
</feature>
<dbReference type="RefSeq" id="WP_096455233.1">
    <property type="nucleotide sequence ID" value="NZ_AP017369.1"/>
</dbReference>
<name>A0A160PSR4_9CORY</name>
<keyword evidence="2" id="KW-0813">Transport</keyword>
<dbReference type="GO" id="GO:0043190">
    <property type="term" value="C:ATP-binding cassette (ABC) transporter complex"/>
    <property type="evidence" value="ECO:0007669"/>
    <property type="project" value="TreeGrafter"/>
</dbReference>
<feature type="domain" description="ABC transporter" evidence="5">
    <location>
        <begin position="233"/>
        <end position="443"/>
    </location>
</feature>
<evidence type="ECO:0000256" key="4">
    <source>
        <dbReference type="ARBA" id="ARBA00022840"/>
    </source>
</evidence>
<dbReference type="InterPro" id="IPR017871">
    <property type="entry name" value="ABC_transporter-like_CS"/>
</dbReference>